<evidence type="ECO:0000313" key="8">
    <source>
        <dbReference type="EMBL" id="TQE97567.1"/>
    </source>
</evidence>
<evidence type="ECO:0000313" key="9">
    <source>
        <dbReference type="Proteomes" id="UP000317371"/>
    </source>
</evidence>
<keyword evidence="2" id="KW-0479">Metal-binding</keyword>
<keyword evidence="3" id="KW-0408">Iron</keyword>
<comment type="caution">
    <text evidence="8">The sequence shown here is derived from an EMBL/GenBank/DDBJ whole genome shotgun (WGS) entry which is preliminary data.</text>
</comment>
<keyword evidence="9" id="KW-1185">Reference proteome</keyword>
<proteinExistence type="inferred from homology"/>
<organism evidence="8 9">
    <name type="scientific">Litorilinea aerophila</name>
    <dbReference type="NCBI Taxonomy" id="1204385"/>
    <lineage>
        <taxon>Bacteria</taxon>
        <taxon>Bacillati</taxon>
        <taxon>Chloroflexota</taxon>
        <taxon>Caldilineae</taxon>
        <taxon>Caldilineales</taxon>
        <taxon>Caldilineaceae</taxon>
        <taxon>Litorilinea</taxon>
    </lineage>
</organism>
<dbReference type="RefSeq" id="WP_141608294.1">
    <property type="nucleotide sequence ID" value="NZ_VIGC02000002.1"/>
</dbReference>
<protein>
    <submittedName>
        <fullName evidence="8">Rieske 2Fe-2S domain-containing protein</fullName>
    </submittedName>
</protein>
<reference evidence="8 9" key="1">
    <citation type="submission" date="2019-06" db="EMBL/GenBank/DDBJ databases">
        <title>Genome sequence of Litorilinea aerophila BAA-2444.</title>
        <authorList>
            <person name="Maclea K.S."/>
            <person name="Maurais E.G."/>
            <person name="Iannazzi L.C."/>
        </authorList>
    </citation>
    <scope>NUCLEOTIDE SEQUENCE [LARGE SCALE GENOMIC DNA]</scope>
    <source>
        <strain evidence="8 9">ATCC BAA-2444</strain>
    </source>
</reference>
<dbReference type="PANTHER" id="PTHR21496">
    <property type="entry name" value="FERREDOXIN-RELATED"/>
    <property type="match status" value="1"/>
</dbReference>
<evidence type="ECO:0000256" key="2">
    <source>
        <dbReference type="ARBA" id="ARBA00022723"/>
    </source>
</evidence>
<dbReference type="PANTHER" id="PTHR21496:SF0">
    <property type="entry name" value="RIESKE DOMAIN-CONTAINING PROTEIN"/>
    <property type="match status" value="1"/>
</dbReference>
<dbReference type="InterPro" id="IPR017941">
    <property type="entry name" value="Rieske_2Fe-2S"/>
</dbReference>
<evidence type="ECO:0000256" key="1">
    <source>
        <dbReference type="ARBA" id="ARBA00022714"/>
    </source>
</evidence>
<comment type="similarity">
    <text evidence="6">Belongs to the bacterial ring-hydroxylating dioxygenase ferredoxin component family.</text>
</comment>
<gene>
    <name evidence="8" type="ORF">FKZ61_01440</name>
</gene>
<evidence type="ECO:0000256" key="4">
    <source>
        <dbReference type="ARBA" id="ARBA00023014"/>
    </source>
</evidence>
<dbReference type="EMBL" id="VIGC01000002">
    <property type="protein sequence ID" value="TQE97567.1"/>
    <property type="molecule type" value="Genomic_DNA"/>
</dbReference>
<dbReference type="Gene3D" id="2.102.10.10">
    <property type="entry name" value="Rieske [2Fe-2S] iron-sulphur domain"/>
    <property type="match status" value="1"/>
</dbReference>
<evidence type="ECO:0000256" key="6">
    <source>
        <dbReference type="ARBA" id="ARBA00038001"/>
    </source>
</evidence>
<feature type="domain" description="Rieske" evidence="7">
    <location>
        <begin position="9"/>
        <end position="103"/>
    </location>
</feature>
<keyword evidence="4" id="KW-0411">Iron-sulfur</keyword>
<comment type="cofactor">
    <cofactor evidence="5">
        <name>[2Fe-2S] cluster</name>
        <dbReference type="ChEBI" id="CHEBI:190135"/>
    </cofactor>
</comment>
<dbReference type="Proteomes" id="UP000317371">
    <property type="component" value="Unassembled WGS sequence"/>
</dbReference>
<evidence type="ECO:0000256" key="5">
    <source>
        <dbReference type="ARBA" id="ARBA00034078"/>
    </source>
</evidence>
<keyword evidence="1" id="KW-0001">2Fe-2S</keyword>
<evidence type="ECO:0000259" key="7">
    <source>
        <dbReference type="PROSITE" id="PS51296"/>
    </source>
</evidence>
<dbReference type="InParanoid" id="A0A540VLE3"/>
<dbReference type="SUPFAM" id="SSF50022">
    <property type="entry name" value="ISP domain"/>
    <property type="match status" value="1"/>
</dbReference>
<name>A0A540VLE3_9CHLR</name>
<dbReference type="InterPro" id="IPR036922">
    <property type="entry name" value="Rieske_2Fe-2S_sf"/>
</dbReference>
<dbReference type="GO" id="GO:0046872">
    <property type="term" value="F:metal ion binding"/>
    <property type="evidence" value="ECO:0007669"/>
    <property type="project" value="UniProtKB-KW"/>
</dbReference>
<dbReference type="GO" id="GO:0051537">
    <property type="term" value="F:2 iron, 2 sulfur cluster binding"/>
    <property type="evidence" value="ECO:0007669"/>
    <property type="project" value="UniProtKB-KW"/>
</dbReference>
<dbReference type="GO" id="GO:0004497">
    <property type="term" value="F:monooxygenase activity"/>
    <property type="evidence" value="ECO:0007669"/>
    <property type="project" value="UniProtKB-ARBA"/>
</dbReference>
<dbReference type="AlphaFoldDB" id="A0A540VLE3"/>
<dbReference type="OrthoDB" id="9795104at2"/>
<sequence>MAQNEARFVRVATLQELQSRGYMTVQLNGNTVALFYHQDRVYAVDNRCPHMGFPLDRGTVRDGILTCHWHHARFDLASGGTFDQWADDVRKFPVEVRDGAIWVDVAPHMDVVAHQQERLRVGLERNISLVIGKAVLTLLEEGRSPVEPFRTGLEFGARYREMGWGQGLTMLVCFMNLLPVLETEDRPRALFHGLAAVAQDTAGHAPRFTVPPLPDDNADLATLKRWFRQFIEVRDAEGAERCIVSAVRAGADHRQMADMLFAAVTDHRYISTGHPADFTNKALEALDLAGWELAEPVLTSLVRGYADASRMEESNAWRYPIDLVQILEHSFDHLPEALEVGQVRRQNGRMALPTRDELVAVLLDDDPQASADALLDALRRGMAPDALAGVVTYAAALRIARFHTSNEFGDWDTALHTFTFANAIQQGLRRAPSPELARGIFDAAMSVYLDRFLNIPPARIPALNGQRPTQPPALSELTALLDRQQQVNQAAQWVAEYLASGGSLPPLLAQMGRLLLREDRDFHTIQTMEAAFRQVSQTDDPTLQGHFLIAAIRYLAAHSPTVRSQGQTYQIAYRLHKGERIFEEA</sequence>
<dbReference type="GO" id="GO:0016705">
    <property type="term" value="F:oxidoreductase activity, acting on paired donors, with incorporation or reduction of molecular oxygen"/>
    <property type="evidence" value="ECO:0007669"/>
    <property type="project" value="UniProtKB-ARBA"/>
</dbReference>
<evidence type="ECO:0000256" key="3">
    <source>
        <dbReference type="ARBA" id="ARBA00023004"/>
    </source>
</evidence>
<accession>A0A540VLE3</accession>
<dbReference type="Pfam" id="PF00355">
    <property type="entry name" value="Rieske"/>
    <property type="match status" value="1"/>
</dbReference>
<dbReference type="PROSITE" id="PS51296">
    <property type="entry name" value="RIESKE"/>
    <property type="match status" value="1"/>
</dbReference>